<evidence type="ECO:0000313" key="2">
    <source>
        <dbReference type="EMBL" id="PWI58274.1"/>
    </source>
</evidence>
<accession>A0A2U3DAG7</accession>
<dbReference type="PANTHER" id="PTHR10587">
    <property type="entry name" value="GLYCOSYL TRANSFERASE-RELATED"/>
    <property type="match status" value="1"/>
</dbReference>
<gene>
    <name evidence="2" type="ORF">BM613_04665</name>
</gene>
<dbReference type="InterPro" id="IPR002509">
    <property type="entry name" value="NODB_dom"/>
</dbReference>
<organism evidence="2 3">
    <name type="scientific">Sulfoacidibacillus thermotolerans</name>
    <name type="common">Acidibacillus sulfuroxidans</name>
    <dbReference type="NCBI Taxonomy" id="1765684"/>
    <lineage>
        <taxon>Bacteria</taxon>
        <taxon>Bacillati</taxon>
        <taxon>Bacillota</taxon>
        <taxon>Bacilli</taxon>
        <taxon>Bacillales</taxon>
        <taxon>Alicyclobacillaceae</taxon>
        <taxon>Sulfoacidibacillus</taxon>
    </lineage>
</organism>
<protein>
    <recommendedName>
        <fullName evidence="1">NodB homology domain-containing protein</fullName>
    </recommendedName>
</protein>
<evidence type="ECO:0000313" key="3">
    <source>
        <dbReference type="Proteomes" id="UP000245380"/>
    </source>
</evidence>
<name>A0A2U3DAG7_SULT2</name>
<dbReference type="InterPro" id="IPR050248">
    <property type="entry name" value="Polysacc_deacetylase_ArnD"/>
</dbReference>
<dbReference type="Pfam" id="PF01522">
    <property type="entry name" value="Polysacc_deac_1"/>
    <property type="match status" value="1"/>
</dbReference>
<keyword evidence="3" id="KW-1185">Reference proteome</keyword>
<reference evidence="2 3" key="1">
    <citation type="submission" date="2016-11" db="EMBL/GenBank/DDBJ databases">
        <title>Comparative genomics of Acidibacillus ferroxidans species.</title>
        <authorList>
            <person name="Oliveira G."/>
            <person name="Nunes G."/>
            <person name="Oliveira R."/>
            <person name="Araujo F."/>
            <person name="Salim A."/>
            <person name="Scholte L."/>
            <person name="Morais D."/>
            <person name="Nancucheo I."/>
            <person name="Johnson D.B."/>
            <person name="Grail B."/>
            <person name="Bittencourt J."/>
            <person name="Valadares R."/>
        </authorList>
    </citation>
    <scope>NUCLEOTIDE SEQUENCE [LARGE SCALE GENOMIC DNA]</scope>
    <source>
        <strain evidence="2 3">Y002</strain>
    </source>
</reference>
<evidence type="ECO:0000259" key="1">
    <source>
        <dbReference type="PROSITE" id="PS51677"/>
    </source>
</evidence>
<dbReference type="CDD" id="cd10950">
    <property type="entry name" value="CE4_BsYlxY_like"/>
    <property type="match status" value="1"/>
</dbReference>
<dbReference type="GO" id="GO:0016810">
    <property type="term" value="F:hydrolase activity, acting on carbon-nitrogen (but not peptide) bonds"/>
    <property type="evidence" value="ECO:0007669"/>
    <property type="project" value="InterPro"/>
</dbReference>
<dbReference type="Gene3D" id="3.20.20.370">
    <property type="entry name" value="Glycoside hydrolase/deacetylase"/>
    <property type="match status" value="1"/>
</dbReference>
<dbReference type="AlphaFoldDB" id="A0A2U3DAG7"/>
<dbReference type="InterPro" id="IPR011330">
    <property type="entry name" value="Glyco_hydro/deAcase_b/a-brl"/>
</dbReference>
<dbReference type="Proteomes" id="UP000245380">
    <property type="component" value="Unassembled WGS sequence"/>
</dbReference>
<dbReference type="SUPFAM" id="SSF88713">
    <property type="entry name" value="Glycoside hydrolase/deacetylase"/>
    <property type="match status" value="1"/>
</dbReference>
<sequence>MIFSRDTAIIAVCIVCALVAAQFQPSKSSVEGVLPALSKAVAQSVEGGTGQQYELREVLAKIAQYYNAEPINPRVDSVWKLIPGLNGVRLDIPATLAAAKQNSAQIPLIFQQIPPSISLNDYVAEPIYRGNPQKRQMALMINVAWGTEYIPQILSILRQNGVRATFFLDGSWAKKNPEVAKSIVLAGMEIGSHAYNHPMMSRLSREQMINQLTKTNEAIFHATGQHITLFAPPAGDFNNLVVQVAAGMKMKTILWTLDTIDWRKPSPTVIVSRIVKRRTPGALVLMHPTEPTVQALPEMIRSLKQDGYQLVTVSELLSSVRPVPKTLAEAQVALSKSGKL</sequence>
<dbReference type="GO" id="GO:0005975">
    <property type="term" value="P:carbohydrate metabolic process"/>
    <property type="evidence" value="ECO:0007669"/>
    <property type="project" value="InterPro"/>
</dbReference>
<dbReference type="GO" id="GO:0016020">
    <property type="term" value="C:membrane"/>
    <property type="evidence" value="ECO:0007669"/>
    <property type="project" value="TreeGrafter"/>
</dbReference>
<dbReference type="EMBL" id="MPDK01000005">
    <property type="protein sequence ID" value="PWI58274.1"/>
    <property type="molecule type" value="Genomic_DNA"/>
</dbReference>
<comment type="caution">
    <text evidence="2">The sequence shown here is derived from an EMBL/GenBank/DDBJ whole genome shotgun (WGS) entry which is preliminary data.</text>
</comment>
<feature type="domain" description="NodB homology" evidence="1">
    <location>
        <begin position="135"/>
        <end position="311"/>
    </location>
</feature>
<proteinExistence type="predicted"/>
<dbReference type="PANTHER" id="PTHR10587:SF80">
    <property type="entry name" value="CHITOOLIGOSACCHARIDE DEACETYLASE"/>
    <property type="match status" value="1"/>
</dbReference>
<dbReference type="PROSITE" id="PS51677">
    <property type="entry name" value="NODB"/>
    <property type="match status" value="1"/>
</dbReference>